<evidence type="ECO:0000256" key="2">
    <source>
        <dbReference type="ARBA" id="ARBA00022898"/>
    </source>
</evidence>
<dbReference type="AlphaFoldDB" id="A0A5C6BZR6"/>
<dbReference type="GO" id="GO:0030170">
    <property type="term" value="F:pyridoxal phosphate binding"/>
    <property type="evidence" value="ECO:0007669"/>
    <property type="project" value="InterPro"/>
</dbReference>
<organism evidence="7 8">
    <name type="scientific">Novipirellula galeiformis</name>
    <dbReference type="NCBI Taxonomy" id="2528004"/>
    <lineage>
        <taxon>Bacteria</taxon>
        <taxon>Pseudomonadati</taxon>
        <taxon>Planctomycetota</taxon>
        <taxon>Planctomycetia</taxon>
        <taxon>Pirellulales</taxon>
        <taxon>Pirellulaceae</taxon>
        <taxon>Novipirellula</taxon>
    </lineage>
</organism>
<name>A0A5C6BZR6_9BACT</name>
<dbReference type="InterPro" id="IPR004839">
    <property type="entry name" value="Aminotransferase_I/II_large"/>
</dbReference>
<dbReference type="GO" id="GO:0003677">
    <property type="term" value="F:DNA binding"/>
    <property type="evidence" value="ECO:0007669"/>
    <property type="project" value="UniProtKB-KW"/>
</dbReference>
<dbReference type="SUPFAM" id="SSF53383">
    <property type="entry name" value="PLP-dependent transferases"/>
    <property type="match status" value="1"/>
</dbReference>
<sequence length="519" mass="55885">MTHSILHSIALHCTDTLPPSRVGRATRPRLFSDGAVGYHGYGASRATQCGSGASLIRANIPCTAPSFSMRRSDWTPDLTHCDVPLFEGIARAIANDIADGRLMPGDHLPTQRALAKRINLDVTTIARGYAEAARIGLVEARVGSGTFVRGSKHPGNASLRRADLADRSMNQPPDVHDEALLGKMRTSMTTISSLMPQLLRYQPGGGVAQDKAAATDWLSRRGILLDQHSLHITAGAHAAISAVLSTLLCHGGSIACESITYPGLRGIAKTIGRELHGLPTDQHGIDPAALAQAATRNQVRVLYQNPTLRNPTTETVPMHRRVEIVEVARKHGIAIIEDDAYGFLPVNPPPAMAMLAPELTFYVASLAKCLGPGLRIAYLLTPRVMEPEDIVESLRAVSVMASPLTSALVTRWIENGLADAILAAVRAETRARRRLLTQALPSECLDTSEFCFHAWIKPPASLGRHRVVDWTRGYALGAVASDDFCIDIEPPEAFRFCLGGAATFDEAKRAVEALASLLQ</sequence>
<evidence type="ECO:0000256" key="5">
    <source>
        <dbReference type="ARBA" id="ARBA00023163"/>
    </source>
</evidence>
<dbReference type="Proteomes" id="UP000316304">
    <property type="component" value="Unassembled WGS sequence"/>
</dbReference>
<dbReference type="EC" id="2.6.1.39" evidence="7"/>
<dbReference type="InterPro" id="IPR036388">
    <property type="entry name" value="WH-like_DNA-bd_sf"/>
</dbReference>
<evidence type="ECO:0000313" key="7">
    <source>
        <dbReference type="EMBL" id="TWU17352.1"/>
    </source>
</evidence>
<dbReference type="SUPFAM" id="SSF46785">
    <property type="entry name" value="Winged helix' DNA-binding domain"/>
    <property type="match status" value="1"/>
</dbReference>
<keyword evidence="2" id="KW-0663">Pyridoxal phosphate</keyword>
<gene>
    <name evidence="7" type="primary">lysN</name>
    <name evidence="7" type="ORF">Pla52o_51560</name>
</gene>
<keyword evidence="7" id="KW-0032">Aminotransferase</keyword>
<dbReference type="PROSITE" id="PS50949">
    <property type="entry name" value="HTH_GNTR"/>
    <property type="match status" value="1"/>
</dbReference>
<evidence type="ECO:0000259" key="6">
    <source>
        <dbReference type="PROSITE" id="PS50949"/>
    </source>
</evidence>
<dbReference type="OrthoDB" id="9808770at2"/>
<dbReference type="CDD" id="cd07377">
    <property type="entry name" value="WHTH_GntR"/>
    <property type="match status" value="1"/>
</dbReference>
<dbReference type="Gene3D" id="1.10.10.10">
    <property type="entry name" value="Winged helix-like DNA-binding domain superfamily/Winged helix DNA-binding domain"/>
    <property type="match status" value="1"/>
</dbReference>
<dbReference type="PANTHER" id="PTHR46577">
    <property type="entry name" value="HTH-TYPE TRANSCRIPTIONAL REGULATORY PROTEIN GABR"/>
    <property type="match status" value="1"/>
</dbReference>
<dbReference type="SMART" id="SM00345">
    <property type="entry name" value="HTH_GNTR"/>
    <property type="match status" value="1"/>
</dbReference>
<accession>A0A5C6BZR6</accession>
<evidence type="ECO:0000256" key="3">
    <source>
        <dbReference type="ARBA" id="ARBA00023015"/>
    </source>
</evidence>
<dbReference type="Pfam" id="PF00155">
    <property type="entry name" value="Aminotran_1_2"/>
    <property type="match status" value="1"/>
</dbReference>
<keyword evidence="7" id="KW-0808">Transferase</keyword>
<evidence type="ECO:0000256" key="1">
    <source>
        <dbReference type="ARBA" id="ARBA00005384"/>
    </source>
</evidence>
<evidence type="ECO:0000256" key="4">
    <source>
        <dbReference type="ARBA" id="ARBA00023125"/>
    </source>
</evidence>
<dbReference type="InterPro" id="IPR000524">
    <property type="entry name" value="Tscrpt_reg_HTH_GntR"/>
</dbReference>
<dbReference type="Pfam" id="PF00392">
    <property type="entry name" value="GntR"/>
    <property type="match status" value="1"/>
</dbReference>
<protein>
    <submittedName>
        <fullName evidence="7">2-aminoadipate transaminase</fullName>
        <ecNumber evidence="7">2.6.1.39</ecNumber>
    </submittedName>
</protein>
<keyword evidence="8" id="KW-1185">Reference proteome</keyword>
<evidence type="ECO:0000313" key="8">
    <source>
        <dbReference type="Proteomes" id="UP000316304"/>
    </source>
</evidence>
<proteinExistence type="inferred from homology"/>
<dbReference type="InterPro" id="IPR036390">
    <property type="entry name" value="WH_DNA-bd_sf"/>
</dbReference>
<dbReference type="PANTHER" id="PTHR46577:SF1">
    <property type="entry name" value="HTH-TYPE TRANSCRIPTIONAL REGULATORY PROTEIN GABR"/>
    <property type="match status" value="1"/>
</dbReference>
<keyword evidence="5" id="KW-0804">Transcription</keyword>
<comment type="similarity">
    <text evidence="1">In the C-terminal section; belongs to the class-I pyridoxal-phosphate-dependent aminotransferase family.</text>
</comment>
<comment type="caution">
    <text evidence="7">The sequence shown here is derived from an EMBL/GenBank/DDBJ whole genome shotgun (WGS) entry which is preliminary data.</text>
</comment>
<dbReference type="InterPro" id="IPR015421">
    <property type="entry name" value="PyrdxlP-dep_Trfase_major"/>
</dbReference>
<dbReference type="GO" id="GO:0003700">
    <property type="term" value="F:DNA-binding transcription factor activity"/>
    <property type="evidence" value="ECO:0007669"/>
    <property type="project" value="InterPro"/>
</dbReference>
<dbReference type="EMBL" id="SJPT01000012">
    <property type="protein sequence ID" value="TWU17352.1"/>
    <property type="molecule type" value="Genomic_DNA"/>
</dbReference>
<dbReference type="InterPro" id="IPR015424">
    <property type="entry name" value="PyrdxlP-dep_Trfase"/>
</dbReference>
<dbReference type="GO" id="GO:0047536">
    <property type="term" value="F:2-aminoadipate transaminase activity"/>
    <property type="evidence" value="ECO:0007669"/>
    <property type="project" value="UniProtKB-EC"/>
</dbReference>
<reference evidence="7 8" key="1">
    <citation type="submission" date="2019-02" db="EMBL/GenBank/DDBJ databases">
        <title>Deep-cultivation of Planctomycetes and their phenomic and genomic characterization uncovers novel biology.</title>
        <authorList>
            <person name="Wiegand S."/>
            <person name="Jogler M."/>
            <person name="Boedeker C."/>
            <person name="Pinto D."/>
            <person name="Vollmers J."/>
            <person name="Rivas-Marin E."/>
            <person name="Kohn T."/>
            <person name="Peeters S.H."/>
            <person name="Heuer A."/>
            <person name="Rast P."/>
            <person name="Oberbeckmann S."/>
            <person name="Bunk B."/>
            <person name="Jeske O."/>
            <person name="Meyerdierks A."/>
            <person name="Storesund J.E."/>
            <person name="Kallscheuer N."/>
            <person name="Luecker S."/>
            <person name="Lage O.M."/>
            <person name="Pohl T."/>
            <person name="Merkel B.J."/>
            <person name="Hornburger P."/>
            <person name="Mueller R.-W."/>
            <person name="Bruemmer F."/>
            <person name="Labrenz M."/>
            <person name="Spormann A.M."/>
            <person name="Op Den Camp H."/>
            <person name="Overmann J."/>
            <person name="Amann R."/>
            <person name="Jetten M.S.M."/>
            <person name="Mascher T."/>
            <person name="Medema M.H."/>
            <person name="Devos D.P."/>
            <person name="Kaster A.-K."/>
            <person name="Ovreas L."/>
            <person name="Rohde M."/>
            <person name="Galperin M.Y."/>
            <person name="Jogler C."/>
        </authorList>
    </citation>
    <scope>NUCLEOTIDE SEQUENCE [LARGE SCALE GENOMIC DNA]</scope>
    <source>
        <strain evidence="7 8">Pla52o</strain>
    </source>
</reference>
<dbReference type="CDD" id="cd00609">
    <property type="entry name" value="AAT_like"/>
    <property type="match status" value="1"/>
</dbReference>
<dbReference type="InterPro" id="IPR051446">
    <property type="entry name" value="HTH_trans_reg/aminotransferase"/>
</dbReference>
<dbReference type="Gene3D" id="3.40.640.10">
    <property type="entry name" value="Type I PLP-dependent aspartate aminotransferase-like (Major domain)"/>
    <property type="match status" value="1"/>
</dbReference>
<keyword evidence="3" id="KW-0805">Transcription regulation</keyword>
<feature type="domain" description="HTH gntR-type" evidence="6">
    <location>
        <begin position="83"/>
        <end position="151"/>
    </location>
</feature>
<keyword evidence="4" id="KW-0238">DNA-binding</keyword>